<dbReference type="EMBL" id="CAJVPU010045387">
    <property type="protein sequence ID" value="CAG8749460.1"/>
    <property type="molecule type" value="Genomic_DNA"/>
</dbReference>
<evidence type="ECO:0000313" key="1">
    <source>
        <dbReference type="EMBL" id="CAG8749460.1"/>
    </source>
</evidence>
<evidence type="ECO:0000313" key="2">
    <source>
        <dbReference type="Proteomes" id="UP000789702"/>
    </source>
</evidence>
<accession>A0ACA9QFU6</accession>
<feature type="non-terminal residue" evidence="1">
    <location>
        <position position="164"/>
    </location>
</feature>
<comment type="caution">
    <text evidence="1">The sequence shown here is derived from an EMBL/GenBank/DDBJ whole genome shotgun (WGS) entry which is preliminary data.</text>
</comment>
<proteinExistence type="predicted"/>
<organism evidence="1 2">
    <name type="scientific">Dentiscutata heterogama</name>
    <dbReference type="NCBI Taxonomy" id="1316150"/>
    <lineage>
        <taxon>Eukaryota</taxon>
        <taxon>Fungi</taxon>
        <taxon>Fungi incertae sedis</taxon>
        <taxon>Mucoromycota</taxon>
        <taxon>Glomeromycotina</taxon>
        <taxon>Glomeromycetes</taxon>
        <taxon>Diversisporales</taxon>
        <taxon>Gigasporaceae</taxon>
        <taxon>Dentiscutata</taxon>
    </lineage>
</organism>
<keyword evidence="2" id="KW-1185">Reference proteome</keyword>
<dbReference type="Proteomes" id="UP000789702">
    <property type="component" value="Unassembled WGS sequence"/>
</dbReference>
<feature type="non-terminal residue" evidence="1">
    <location>
        <position position="1"/>
    </location>
</feature>
<protein>
    <submittedName>
        <fullName evidence="1">4021_t:CDS:1</fullName>
    </submittedName>
</protein>
<sequence length="164" mass="19139">EIPPEYDIVRLHFPTASVSYKGDVNEQFIQEIKNVLDSSNDDEKKKVLLRKMFNEWGNFIVNDVTIGGAVTIKNWSKISEENKSRLKTYIQWGVDYAKGGKSPVFNDASLSDFPQFETSKKNMKTIGEFYEWLKDIYNYRCAEIISYENLRHSYTSLDDDLVKR</sequence>
<name>A0ACA9QFU6_9GLOM</name>
<reference evidence="1" key="1">
    <citation type="submission" date="2021-06" db="EMBL/GenBank/DDBJ databases">
        <authorList>
            <person name="Kallberg Y."/>
            <person name="Tangrot J."/>
            <person name="Rosling A."/>
        </authorList>
    </citation>
    <scope>NUCLEOTIDE SEQUENCE</scope>
    <source>
        <strain evidence="1">IL203A</strain>
    </source>
</reference>
<gene>
    <name evidence="1" type="ORF">DHETER_LOCUS14546</name>
</gene>